<reference evidence="1 2" key="1">
    <citation type="submission" date="2015-03" db="EMBL/GenBank/DDBJ databases">
        <title>Genome sequence of Kiloniella sp. P1-1, isolated from the gut microflora of Pacific white shrimp, Penaeus vannamei.</title>
        <authorList>
            <person name="Shao Z."/>
            <person name="Wang L."/>
            <person name="Li X."/>
        </authorList>
    </citation>
    <scope>NUCLEOTIDE SEQUENCE [LARGE SCALE GENOMIC DNA]</scope>
    <source>
        <strain evidence="1 2">P1-1</strain>
    </source>
</reference>
<dbReference type="Pfam" id="PF07310">
    <property type="entry name" value="PAS_5"/>
    <property type="match status" value="1"/>
</dbReference>
<evidence type="ECO:0000313" key="1">
    <source>
        <dbReference type="EMBL" id="KKJ78148.1"/>
    </source>
</evidence>
<gene>
    <name evidence="1" type="ORF">WH95_02020</name>
</gene>
<dbReference type="OrthoDB" id="8478455at2"/>
<dbReference type="RefSeq" id="WP_046502354.1">
    <property type="nucleotide sequence ID" value="NZ_LANI01000002.1"/>
</dbReference>
<dbReference type="InterPro" id="IPR009922">
    <property type="entry name" value="DUF1457"/>
</dbReference>
<protein>
    <recommendedName>
        <fullName evidence="3">PAS domain-containing protein</fullName>
    </recommendedName>
</protein>
<keyword evidence="2" id="KW-1185">Reference proteome</keyword>
<comment type="caution">
    <text evidence="1">The sequence shown here is derived from an EMBL/GenBank/DDBJ whole genome shotgun (WGS) entry which is preliminary data.</text>
</comment>
<dbReference type="InterPro" id="IPR035965">
    <property type="entry name" value="PAS-like_dom_sf"/>
</dbReference>
<organism evidence="1 2">
    <name type="scientific">Kiloniella litopenaei</name>
    <dbReference type="NCBI Taxonomy" id="1549748"/>
    <lineage>
        <taxon>Bacteria</taxon>
        <taxon>Pseudomonadati</taxon>
        <taxon>Pseudomonadota</taxon>
        <taxon>Alphaproteobacteria</taxon>
        <taxon>Rhodospirillales</taxon>
        <taxon>Kiloniellaceae</taxon>
        <taxon>Kiloniella</taxon>
    </lineage>
</organism>
<dbReference type="STRING" id="1549748.WH95_02020"/>
<dbReference type="SUPFAM" id="SSF55785">
    <property type="entry name" value="PYP-like sensor domain (PAS domain)"/>
    <property type="match status" value="1"/>
</dbReference>
<dbReference type="Proteomes" id="UP000034491">
    <property type="component" value="Unassembled WGS sequence"/>
</dbReference>
<dbReference type="Gene3D" id="3.30.450.20">
    <property type="entry name" value="PAS domain"/>
    <property type="match status" value="1"/>
</dbReference>
<evidence type="ECO:0000313" key="2">
    <source>
        <dbReference type="Proteomes" id="UP000034491"/>
    </source>
</evidence>
<dbReference type="EMBL" id="LANI01000002">
    <property type="protein sequence ID" value="KKJ78148.1"/>
    <property type="molecule type" value="Genomic_DNA"/>
</dbReference>
<name>A0A0M2REZ9_9PROT</name>
<evidence type="ECO:0008006" key="3">
    <source>
        <dbReference type="Google" id="ProtNLM"/>
    </source>
</evidence>
<dbReference type="AlphaFoldDB" id="A0A0M2REZ9"/>
<accession>A0A0M2REZ9</accession>
<sequence length="176" mass="20495">MFLSAQSDLTELEKYPRLRQSWQWYSDLCAKLGRIPARQDINPADIKFALGYELLVEINRESKNPRVRLIGVVTEEFFKLANGRHAGKDYDTFLTEESQIAASEKLTESLDQGQPIFGTATYTRKDGRRFGYVRIIFPLQSQNDEPEMVFLIFQDFTENEDREIGAQKEEAMKRWS</sequence>
<proteinExistence type="predicted"/>